<reference evidence="1" key="1">
    <citation type="submission" date="2013-08" db="EMBL/GenBank/DDBJ databases">
        <authorList>
            <person name="Mendez C."/>
            <person name="Richter M."/>
            <person name="Ferrer M."/>
            <person name="Sanchez J."/>
        </authorList>
    </citation>
    <scope>NUCLEOTIDE SEQUENCE</scope>
</reference>
<proteinExistence type="predicted"/>
<evidence type="ECO:0000313" key="1">
    <source>
        <dbReference type="EMBL" id="EQD41551.1"/>
    </source>
</evidence>
<reference evidence="1" key="2">
    <citation type="journal article" date="2014" name="ISME J.">
        <title>Microbial stratification in low pH oxic and suboxic macroscopic growths along an acid mine drainage.</title>
        <authorList>
            <person name="Mendez-Garcia C."/>
            <person name="Mesa V."/>
            <person name="Sprenger R.R."/>
            <person name="Richter M."/>
            <person name="Diez M.S."/>
            <person name="Solano J."/>
            <person name="Bargiela R."/>
            <person name="Golyshina O.V."/>
            <person name="Manteca A."/>
            <person name="Ramos J.L."/>
            <person name="Gallego J.R."/>
            <person name="Llorente I."/>
            <person name="Martins Dos Santos V.A."/>
            <person name="Jensen O.N."/>
            <person name="Pelaez A.I."/>
            <person name="Sanchez J."/>
            <person name="Ferrer M."/>
        </authorList>
    </citation>
    <scope>NUCLEOTIDE SEQUENCE</scope>
</reference>
<dbReference type="AlphaFoldDB" id="T0Z0T7"/>
<accession>T0Z0T7</accession>
<name>T0Z0T7_9ZZZZ</name>
<sequence length="97" mass="11452">MPTYQRLPRFDHDWRSLRPVEQERFRVAVARFVEDLEAGRPFRPGLRMKAVQGTGHIMEMTFAPDGRATWQFGAEVKYGQVHVIWRRIGTHDIFRSP</sequence>
<protein>
    <recommendedName>
        <fullName evidence="2">Type II toxin-antitoxin system RelE/ParE family toxin</fullName>
    </recommendedName>
</protein>
<comment type="caution">
    <text evidence="1">The sequence shown here is derived from an EMBL/GenBank/DDBJ whole genome shotgun (WGS) entry which is preliminary data.</text>
</comment>
<evidence type="ECO:0008006" key="2">
    <source>
        <dbReference type="Google" id="ProtNLM"/>
    </source>
</evidence>
<dbReference type="EMBL" id="AUZY01009603">
    <property type="protein sequence ID" value="EQD41551.1"/>
    <property type="molecule type" value="Genomic_DNA"/>
</dbReference>
<gene>
    <name evidence="1" type="ORF">B1B_14490</name>
</gene>
<organism evidence="1">
    <name type="scientific">mine drainage metagenome</name>
    <dbReference type="NCBI Taxonomy" id="410659"/>
    <lineage>
        <taxon>unclassified sequences</taxon>
        <taxon>metagenomes</taxon>
        <taxon>ecological metagenomes</taxon>
    </lineage>
</organism>